<dbReference type="GO" id="GO:0006355">
    <property type="term" value="P:regulation of DNA-templated transcription"/>
    <property type="evidence" value="ECO:0007669"/>
    <property type="project" value="InterPro"/>
</dbReference>
<dbReference type="Proteomes" id="UP000770717">
    <property type="component" value="Unassembled WGS sequence"/>
</dbReference>
<evidence type="ECO:0000313" key="2">
    <source>
        <dbReference type="EMBL" id="KAG9461029.1"/>
    </source>
</evidence>
<feature type="region of interest" description="Disordered" evidence="1">
    <location>
        <begin position="60"/>
        <end position="145"/>
    </location>
</feature>
<dbReference type="InterPro" id="IPR036051">
    <property type="entry name" value="KRAB_dom_sf"/>
</dbReference>
<feature type="compositionally biased region" description="Basic and acidic residues" evidence="1">
    <location>
        <begin position="83"/>
        <end position="95"/>
    </location>
</feature>
<accession>A0A8J6B9Y7</accession>
<dbReference type="AlphaFoldDB" id="A0A8J6B9Y7"/>
<evidence type="ECO:0000313" key="3">
    <source>
        <dbReference type="Proteomes" id="UP000770717"/>
    </source>
</evidence>
<dbReference type="EMBL" id="WNTK01030731">
    <property type="protein sequence ID" value="KAG9461029.1"/>
    <property type="molecule type" value="Genomic_DNA"/>
</dbReference>
<protein>
    <recommendedName>
        <fullName evidence="4">KRAB domain-containing protein</fullName>
    </recommendedName>
</protein>
<organism evidence="2 3">
    <name type="scientific">Eleutherodactylus coqui</name>
    <name type="common">Puerto Rican coqui</name>
    <dbReference type="NCBI Taxonomy" id="57060"/>
    <lineage>
        <taxon>Eukaryota</taxon>
        <taxon>Metazoa</taxon>
        <taxon>Chordata</taxon>
        <taxon>Craniata</taxon>
        <taxon>Vertebrata</taxon>
        <taxon>Euteleostomi</taxon>
        <taxon>Amphibia</taxon>
        <taxon>Batrachia</taxon>
        <taxon>Anura</taxon>
        <taxon>Neobatrachia</taxon>
        <taxon>Hyloidea</taxon>
        <taxon>Eleutherodactylidae</taxon>
        <taxon>Eleutherodactylinae</taxon>
        <taxon>Eleutherodactylus</taxon>
        <taxon>Eleutherodactylus</taxon>
    </lineage>
</organism>
<dbReference type="SUPFAM" id="SSF109640">
    <property type="entry name" value="KRAB domain (Kruppel-associated box)"/>
    <property type="match status" value="1"/>
</dbReference>
<sequence length="145" mass="16196">MVAERGNDEKILELANKITELLTGEVPVRYQDVTIHLSMEEWEYVEGHKDLYEDVLMDHQPLLSPGRTSPPVRDPHPPQARAGEARSAAHHDQDAFHLSAVKAEITAEEGESSDGAHQPCEQEQRLTGSNPGEQEPLKYVNSCYV</sequence>
<keyword evidence="3" id="KW-1185">Reference proteome</keyword>
<name>A0A8J6B9Y7_ELECQ</name>
<proteinExistence type="predicted"/>
<comment type="caution">
    <text evidence="2">The sequence shown here is derived from an EMBL/GenBank/DDBJ whole genome shotgun (WGS) entry which is preliminary data.</text>
</comment>
<evidence type="ECO:0008006" key="4">
    <source>
        <dbReference type="Google" id="ProtNLM"/>
    </source>
</evidence>
<evidence type="ECO:0000256" key="1">
    <source>
        <dbReference type="SAM" id="MobiDB-lite"/>
    </source>
</evidence>
<gene>
    <name evidence="2" type="ORF">GDO78_018390</name>
</gene>
<reference evidence="2" key="1">
    <citation type="thesis" date="2020" institute="ProQuest LLC" country="789 East Eisenhower Parkway, Ann Arbor, MI, USA">
        <title>Comparative Genomics and Chromosome Evolution.</title>
        <authorList>
            <person name="Mudd A.B."/>
        </authorList>
    </citation>
    <scope>NUCLEOTIDE SEQUENCE</scope>
    <source>
        <strain evidence="2">HN-11 Male</strain>
        <tissue evidence="2">Kidney and liver</tissue>
    </source>
</reference>